<accession>A0A9J6D575</accession>
<evidence type="ECO:0000256" key="1">
    <source>
        <dbReference type="SAM" id="MobiDB-lite"/>
    </source>
</evidence>
<name>A0A9J6D575_RHIMP</name>
<evidence type="ECO:0000313" key="2">
    <source>
        <dbReference type="EMBL" id="KAH8009208.1"/>
    </source>
</evidence>
<evidence type="ECO:0008006" key="4">
    <source>
        <dbReference type="Google" id="ProtNLM"/>
    </source>
</evidence>
<proteinExistence type="predicted"/>
<feature type="compositionally biased region" description="Polar residues" evidence="1">
    <location>
        <begin position="121"/>
        <end position="132"/>
    </location>
</feature>
<dbReference type="InterPro" id="IPR012337">
    <property type="entry name" value="RNaseH-like_sf"/>
</dbReference>
<reference evidence="2" key="1">
    <citation type="journal article" date="2020" name="Cell">
        <title>Large-Scale Comparative Analyses of Tick Genomes Elucidate Their Genetic Diversity and Vector Capacities.</title>
        <authorList>
            <consortium name="Tick Genome and Microbiome Consortium (TIGMIC)"/>
            <person name="Jia N."/>
            <person name="Wang J."/>
            <person name="Shi W."/>
            <person name="Du L."/>
            <person name="Sun Y."/>
            <person name="Zhan W."/>
            <person name="Jiang J.F."/>
            <person name="Wang Q."/>
            <person name="Zhang B."/>
            <person name="Ji P."/>
            <person name="Bell-Sakyi L."/>
            <person name="Cui X.M."/>
            <person name="Yuan T.T."/>
            <person name="Jiang B.G."/>
            <person name="Yang W.F."/>
            <person name="Lam T.T."/>
            <person name="Chang Q.C."/>
            <person name="Ding S.J."/>
            <person name="Wang X.J."/>
            <person name="Zhu J.G."/>
            <person name="Ruan X.D."/>
            <person name="Zhao L."/>
            <person name="Wei J.T."/>
            <person name="Ye R.Z."/>
            <person name="Que T.C."/>
            <person name="Du C.H."/>
            <person name="Zhou Y.H."/>
            <person name="Cheng J.X."/>
            <person name="Dai P.F."/>
            <person name="Guo W.B."/>
            <person name="Han X.H."/>
            <person name="Huang E.J."/>
            <person name="Li L.F."/>
            <person name="Wei W."/>
            <person name="Gao Y.C."/>
            <person name="Liu J.Z."/>
            <person name="Shao H.Z."/>
            <person name="Wang X."/>
            <person name="Wang C.C."/>
            <person name="Yang T.C."/>
            <person name="Huo Q.B."/>
            <person name="Li W."/>
            <person name="Chen H.Y."/>
            <person name="Chen S.E."/>
            <person name="Zhou L.G."/>
            <person name="Ni X.B."/>
            <person name="Tian J.H."/>
            <person name="Sheng Y."/>
            <person name="Liu T."/>
            <person name="Pan Y.S."/>
            <person name="Xia L.Y."/>
            <person name="Li J."/>
            <person name="Zhao F."/>
            <person name="Cao W.C."/>
        </authorList>
    </citation>
    <scope>NUCLEOTIDE SEQUENCE</scope>
    <source>
        <strain evidence="2">Rmic-2018</strain>
    </source>
</reference>
<dbReference type="SUPFAM" id="SSF53098">
    <property type="entry name" value="Ribonuclease H-like"/>
    <property type="match status" value="1"/>
</dbReference>
<gene>
    <name evidence="2" type="ORF">HPB51_012706</name>
</gene>
<organism evidence="2 3">
    <name type="scientific">Rhipicephalus microplus</name>
    <name type="common">Cattle tick</name>
    <name type="synonym">Boophilus microplus</name>
    <dbReference type="NCBI Taxonomy" id="6941"/>
    <lineage>
        <taxon>Eukaryota</taxon>
        <taxon>Metazoa</taxon>
        <taxon>Ecdysozoa</taxon>
        <taxon>Arthropoda</taxon>
        <taxon>Chelicerata</taxon>
        <taxon>Arachnida</taxon>
        <taxon>Acari</taxon>
        <taxon>Parasitiformes</taxon>
        <taxon>Ixodida</taxon>
        <taxon>Ixodoidea</taxon>
        <taxon>Ixodidae</taxon>
        <taxon>Rhipicephalinae</taxon>
        <taxon>Rhipicephalus</taxon>
        <taxon>Boophilus</taxon>
    </lineage>
</organism>
<evidence type="ECO:0000313" key="3">
    <source>
        <dbReference type="Proteomes" id="UP000821866"/>
    </source>
</evidence>
<dbReference type="VEuPathDB" id="VectorBase:LOC119186680"/>
<keyword evidence="3" id="KW-1185">Reference proteome</keyword>
<comment type="caution">
    <text evidence="2">The sequence shown here is derived from an EMBL/GenBank/DDBJ whole genome shotgun (WGS) entry which is preliminary data.</text>
</comment>
<feature type="region of interest" description="Disordered" evidence="1">
    <location>
        <begin position="121"/>
        <end position="160"/>
    </location>
</feature>
<dbReference type="EMBL" id="JABSTU010000011">
    <property type="protein sequence ID" value="KAH8009208.1"/>
    <property type="molecule type" value="Genomic_DNA"/>
</dbReference>
<protein>
    <recommendedName>
        <fullName evidence="4">Tick transposon</fullName>
    </recommendedName>
</protein>
<feature type="region of interest" description="Disordered" evidence="1">
    <location>
        <begin position="82"/>
        <end position="105"/>
    </location>
</feature>
<sequence length="477" mass="52563">MSLSFRPFSTSRRSADSELRNLRDPLSTLVLILPLHLLLCLPMLPPGLLMRLQRLGLLPQGVRGAGDCSQVTRDITSSAVHLSRASHPGPPFPHGVRSSQQKQATGKIYATTVRAPFKMAVSSTHPGQSGAQQRGPLVGPKQPDSTKPRLPAKAPSQPHVDQENLNLRLRLRAVADLLPPENQLRSICLQAAIKLTAFKATRVETAVTKLLSRGQGFTSRLTLRLYEGNATAAQTYSLPLVQLAPHRKEPLERQHHITIRLFLGLPRQPPIAAKLAEAQTCPLSLFMLRQALRHVNHLHRTPGGAGLLRRLRSRPAPRMAQICTLYKELVHDSKCPIQPPSPHQQPLDVHLRLDNPRKRRSPACELHQEAVAKFHHRLRRHLLVYRNGSVRESPHTAAAACVIPSTGTTVWCRLPFHASFNAAELVSLHLAANHPTTTLPQLPVETLCDSQPAVETLLQLDRAGMTGALLHSNLTAI</sequence>
<dbReference type="Proteomes" id="UP000821866">
    <property type="component" value="Chromosome 9"/>
</dbReference>
<reference evidence="2" key="2">
    <citation type="submission" date="2021-09" db="EMBL/GenBank/DDBJ databases">
        <authorList>
            <person name="Jia N."/>
            <person name="Wang J."/>
            <person name="Shi W."/>
            <person name="Du L."/>
            <person name="Sun Y."/>
            <person name="Zhan W."/>
            <person name="Jiang J."/>
            <person name="Wang Q."/>
            <person name="Zhang B."/>
            <person name="Ji P."/>
            <person name="Sakyi L.B."/>
            <person name="Cui X."/>
            <person name="Yuan T."/>
            <person name="Jiang B."/>
            <person name="Yang W."/>
            <person name="Lam T.T.-Y."/>
            <person name="Chang Q."/>
            <person name="Ding S."/>
            <person name="Wang X."/>
            <person name="Zhu J."/>
            <person name="Ruan X."/>
            <person name="Zhao L."/>
            <person name="Wei J."/>
            <person name="Que T."/>
            <person name="Du C."/>
            <person name="Cheng J."/>
            <person name="Dai P."/>
            <person name="Han X."/>
            <person name="Huang E."/>
            <person name="Gao Y."/>
            <person name="Liu J."/>
            <person name="Shao H."/>
            <person name="Ye R."/>
            <person name="Li L."/>
            <person name="Wei W."/>
            <person name="Wang X."/>
            <person name="Wang C."/>
            <person name="Huo Q."/>
            <person name="Li W."/>
            <person name="Guo W."/>
            <person name="Chen H."/>
            <person name="Chen S."/>
            <person name="Zhou L."/>
            <person name="Zhou L."/>
            <person name="Ni X."/>
            <person name="Tian J."/>
            <person name="Zhou Y."/>
            <person name="Sheng Y."/>
            <person name="Liu T."/>
            <person name="Pan Y."/>
            <person name="Xia L."/>
            <person name="Li J."/>
            <person name="Zhao F."/>
            <person name="Cao W."/>
        </authorList>
    </citation>
    <scope>NUCLEOTIDE SEQUENCE</scope>
    <source>
        <strain evidence="2">Rmic-2018</strain>
        <tissue evidence="2">Larvae</tissue>
    </source>
</reference>
<dbReference type="AlphaFoldDB" id="A0A9J6D575"/>